<reference evidence="2" key="1">
    <citation type="submission" date="2020-10" db="EMBL/GenBank/DDBJ databases">
        <title>De novo genome project of the cellulose decomposer Thermobifida halotolerans type strain.</title>
        <authorList>
            <person name="Nagy I."/>
            <person name="Horvath B."/>
            <person name="Kukolya J."/>
            <person name="Nagy I."/>
            <person name="Orsini M."/>
        </authorList>
    </citation>
    <scope>NUCLEOTIDE SEQUENCE</scope>
    <source>
        <strain evidence="2">DSM 44931</strain>
    </source>
</reference>
<dbReference type="EMBL" id="CP063196">
    <property type="protein sequence ID" value="UOE21129.1"/>
    <property type="molecule type" value="Genomic_DNA"/>
</dbReference>
<accession>A0AA97M018</accession>
<dbReference type="KEGG" id="thao:NI17_008295"/>
<evidence type="ECO:0000313" key="3">
    <source>
        <dbReference type="Proteomes" id="UP000265719"/>
    </source>
</evidence>
<sequence>MKEHSLTAPGRLPDPAGQAWPPHVGVGGVSLRGARTAPHGHSPARALNRVAEWADALDDPATPSGTARDFPFGEVLEHYQALGRAHASPELVSCLRALYRRLPPARSAEEAVLADWLPSTFDQHDGDYDSYLAAPMLERLAAAEGPEEVDTVLDVELLALLADLARTEGEALAESADSRRQRQRTHAALQALTHWPELAPRARLRLAGLSLPPPVPRDDPSLASVTLDRAWKILDETPELVRRAAEASLLPTTPLHDEVMFIRSVQLFEIVYRQVLRCLERAAAALSVRDTATAGAELGDAVRRVESTPSLFRVLTTMSRESFAVIRAYTDGRSAIQSRAYRLVERTGAPRPPGPFSDRIPKVEVTGPTVQEAYVSCAAAVDGTALRHVAEAMARLDRGWRAMKRTHWGITLKIIGNVTGTGGTPGADYLRTTAAIPLFPLLHEPQERSGAHAEEASDV</sequence>
<proteinExistence type="predicted"/>
<feature type="region of interest" description="Disordered" evidence="1">
    <location>
        <begin position="1"/>
        <end position="43"/>
    </location>
</feature>
<dbReference type="GO" id="GO:0019441">
    <property type="term" value="P:L-tryptophan catabolic process to kynurenine"/>
    <property type="evidence" value="ECO:0007669"/>
    <property type="project" value="InterPro"/>
</dbReference>
<dbReference type="Proteomes" id="UP000265719">
    <property type="component" value="Chromosome"/>
</dbReference>
<name>A0AA97M018_9ACTN</name>
<organism evidence="2 3">
    <name type="scientific">Thermobifida halotolerans</name>
    <dbReference type="NCBI Taxonomy" id="483545"/>
    <lineage>
        <taxon>Bacteria</taxon>
        <taxon>Bacillati</taxon>
        <taxon>Actinomycetota</taxon>
        <taxon>Actinomycetes</taxon>
        <taxon>Streptosporangiales</taxon>
        <taxon>Nocardiopsidaceae</taxon>
        <taxon>Thermobifida</taxon>
    </lineage>
</organism>
<evidence type="ECO:0000256" key="1">
    <source>
        <dbReference type="SAM" id="MobiDB-lite"/>
    </source>
</evidence>
<dbReference type="Gene3D" id="1.20.58.480">
    <property type="match status" value="2"/>
</dbReference>
<evidence type="ECO:0008006" key="4">
    <source>
        <dbReference type="Google" id="ProtNLM"/>
    </source>
</evidence>
<dbReference type="GO" id="GO:0020037">
    <property type="term" value="F:heme binding"/>
    <property type="evidence" value="ECO:0007669"/>
    <property type="project" value="InterPro"/>
</dbReference>
<gene>
    <name evidence="2" type="ORF">NI17_008295</name>
</gene>
<protein>
    <recommendedName>
        <fullName evidence="4">Tryptophan 2,3-dioxygenase</fullName>
    </recommendedName>
</protein>
<dbReference type="SUPFAM" id="SSF140959">
    <property type="entry name" value="Indolic compounds 2,3-dioxygenase-like"/>
    <property type="match status" value="1"/>
</dbReference>
<dbReference type="RefSeq" id="WP_119267699.1">
    <property type="nucleotide sequence ID" value="NZ_CP063196.1"/>
</dbReference>
<keyword evidence="3" id="KW-1185">Reference proteome</keyword>
<dbReference type="GO" id="GO:0046872">
    <property type="term" value="F:metal ion binding"/>
    <property type="evidence" value="ECO:0007669"/>
    <property type="project" value="InterPro"/>
</dbReference>
<dbReference type="AlphaFoldDB" id="A0AA97M018"/>
<dbReference type="InterPro" id="IPR037217">
    <property type="entry name" value="Trp/Indoleamine_2_3_dOase-like"/>
</dbReference>
<evidence type="ECO:0000313" key="2">
    <source>
        <dbReference type="EMBL" id="UOE21129.1"/>
    </source>
</evidence>